<accession>A0ABW1J7A5</accession>
<comment type="caution">
    <text evidence="3">The sequence shown here is derived from an EMBL/GenBank/DDBJ whole genome shotgun (WGS) entry which is preliminary data.</text>
</comment>
<evidence type="ECO:0000259" key="2">
    <source>
        <dbReference type="Pfam" id="PF01243"/>
    </source>
</evidence>
<protein>
    <submittedName>
        <fullName evidence="3">TIGR03618 family F420-dependent PPOX class oxidoreductase</fullName>
    </submittedName>
</protein>
<evidence type="ECO:0000313" key="3">
    <source>
        <dbReference type="EMBL" id="MFC5996370.1"/>
    </source>
</evidence>
<dbReference type="InterPro" id="IPR052019">
    <property type="entry name" value="F420H2_bilvrd_red/Heme_oxyg"/>
</dbReference>
<dbReference type="EMBL" id="JBHSQW010000039">
    <property type="protein sequence ID" value="MFC5996370.1"/>
    <property type="molecule type" value="Genomic_DNA"/>
</dbReference>
<feature type="domain" description="Pyridoxamine 5'-phosphate oxidase N-terminal" evidence="2">
    <location>
        <begin position="20"/>
        <end position="148"/>
    </location>
</feature>
<dbReference type="RefSeq" id="WP_379586991.1">
    <property type="nucleotide sequence ID" value="NZ_JBHSQW010000039.1"/>
</dbReference>
<evidence type="ECO:0000256" key="1">
    <source>
        <dbReference type="ARBA" id="ARBA00023002"/>
    </source>
</evidence>
<dbReference type="Proteomes" id="UP001596302">
    <property type="component" value="Unassembled WGS sequence"/>
</dbReference>
<dbReference type="InterPro" id="IPR019920">
    <property type="entry name" value="F420-binding_dom_put"/>
</dbReference>
<dbReference type="PANTHER" id="PTHR35176">
    <property type="entry name" value="HEME OXYGENASE HI_0854-RELATED"/>
    <property type="match status" value="1"/>
</dbReference>
<name>A0ABW1J7A5_9PSEU</name>
<dbReference type="NCBIfam" id="TIGR03618">
    <property type="entry name" value="Rv1155_F420"/>
    <property type="match status" value="1"/>
</dbReference>
<sequence length="152" mass="16544">MPSRATGELADVWELAASEKFLAVVATARADGSVQASVVNAGPVAHPLTGAPFVGFVTYGKVKLANLRARPRLALTFRSGWSWYTVEGAAEIIGPDDPADGIDAERFRLLLREVFAGAGGTHEDWDTYDEVMRRERRAAVLVAPERVYSNQR</sequence>
<dbReference type="Gene3D" id="2.30.110.10">
    <property type="entry name" value="Electron Transport, Fmn-binding Protein, Chain A"/>
    <property type="match status" value="1"/>
</dbReference>
<reference evidence="4" key="1">
    <citation type="journal article" date="2019" name="Int. J. Syst. Evol. Microbiol.">
        <title>The Global Catalogue of Microorganisms (GCM) 10K type strain sequencing project: providing services to taxonomists for standard genome sequencing and annotation.</title>
        <authorList>
            <consortium name="The Broad Institute Genomics Platform"/>
            <consortium name="The Broad Institute Genome Sequencing Center for Infectious Disease"/>
            <person name="Wu L."/>
            <person name="Ma J."/>
        </authorList>
    </citation>
    <scope>NUCLEOTIDE SEQUENCE [LARGE SCALE GENOMIC DNA]</scope>
    <source>
        <strain evidence="4">CCM 8391</strain>
    </source>
</reference>
<keyword evidence="4" id="KW-1185">Reference proteome</keyword>
<dbReference type="Pfam" id="PF01243">
    <property type="entry name" value="PNPOx_N"/>
    <property type="match status" value="1"/>
</dbReference>
<organism evidence="3 4">
    <name type="scientific">Pseudonocardia hispaniensis</name>
    <dbReference type="NCBI Taxonomy" id="904933"/>
    <lineage>
        <taxon>Bacteria</taxon>
        <taxon>Bacillati</taxon>
        <taxon>Actinomycetota</taxon>
        <taxon>Actinomycetes</taxon>
        <taxon>Pseudonocardiales</taxon>
        <taxon>Pseudonocardiaceae</taxon>
        <taxon>Pseudonocardia</taxon>
    </lineage>
</organism>
<proteinExistence type="predicted"/>
<dbReference type="InterPro" id="IPR012349">
    <property type="entry name" value="Split_barrel_FMN-bd"/>
</dbReference>
<dbReference type="PANTHER" id="PTHR35176:SF2">
    <property type="entry name" value="F420H(2)-DEPENDENT REDUCTASE RV1155"/>
    <property type="match status" value="1"/>
</dbReference>
<dbReference type="InterPro" id="IPR011576">
    <property type="entry name" value="Pyridox_Oxase_N"/>
</dbReference>
<evidence type="ECO:0000313" key="4">
    <source>
        <dbReference type="Proteomes" id="UP001596302"/>
    </source>
</evidence>
<keyword evidence="1" id="KW-0560">Oxidoreductase</keyword>
<gene>
    <name evidence="3" type="ORF">ACFQE5_19380</name>
</gene>
<dbReference type="SUPFAM" id="SSF50475">
    <property type="entry name" value="FMN-binding split barrel"/>
    <property type="match status" value="1"/>
</dbReference>